<sequence length="76" mass="8571">MARKRLSLLATTLRTRPLAFKEALVERFAREVLPKLATGRLEHIIDRVFVGLEQAQAAHEYMESNANVGKIVLKLA</sequence>
<dbReference type="Proteomes" id="UP000037460">
    <property type="component" value="Unassembled WGS sequence"/>
</dbReference>
<dbReference type="AlphaFoldDB" id="A0A0M0JTZ9"/>
<comment type="caution">
    <text evidence="1">The sequence shown here is derived from an EMBL/GenBank/DDBJ whole genome shotgun (WGS) entry which is preliminary data.</text>
</comment>
<evidence type="ECO:0000313" key="2">
    <source>
        <dbReference type="Proteomes" id="UP000037460"/>
    </source>
</evidence>
<protein>
    <submittedName>
        <fullName evidence="1">Quinone oxidoreductase pig3</fullName>
    </submittedName>
</protein>
<keyword evidence="2" id="KW-1185">Reference proteome</keyword>
<evidence type="ECO:0000313" key="1">
    <source>
        <dbReference type="EMBL" id="KOO29598.1"/>
    </source>
</evidence>
<organism evidence="1 2">
    <name type="scientific">Chrysochromulina tobinii</name>
    <dbReference type="NCBI Taxonomy" id="1460289"/>
    <lineage>
        <taxon>Eukaryota</taxon>
        <taxon>Haptista</taxon>
        <taxon>Haptophyta</taxon>
        <taxon>Prymnesiophyceae</taxon>
        <taxon>Prymnesiales</taxon>
        <taxon>Chrysochromulinaceae</taxon>
        <taxon>Chrysochromulina</taxon>
    </lineage>
</organism>
<accession>A0A0M0JTZ9</accession>
<dbReference type="Pfam" id="PF13602">
    <property type="entry name" value="ADH_zinc_N_2"/>
    <property type="match status" value="1"/>
</dbReference>
<dbReference type="Gene3D" id="3.90.180.10">
    <property type="entry name" value="Medium-chain alcohol dehydrogenases, catalytic domain"/>
    <property type="match status" value="1"/>
</dbReference>
<dbReference type="EMBL" id="JWZX01002391">
    <property type="protein sequence ID" value="KOO29598.1"/>
    <property type="molecule type" value="Genomic_DNA"/>
</dbReference>
<proteinExistence type="predicted"/>
<reference evidence="2" key="1">
    <citation type="journal article" date="2015" name="PLoS Genet.">
        <title>Genome Sequence and Transcriptome Analyses of Chrysochromulina tobin: Metabolic Tools for Enhanced Algal Fitness in the Prominent Order Prymnesiales (Haptophyceae).</title>
        <authorList>
            <person name="Hovde B.T."/>
            <person name="Deodato C.R."/>
            <person name="Hunsperger H.M."/>
            <person name="Ryken S.A."/>
            <person name="Yost W."/>
            <person name="Jha R.K."/>
            <person name="Patterson J."/>
            <person name="Monnat R.J. Jr."/>
            <person name="Barlow S.B."/>
            <person name="Starkenburg S.R."/>
            <person name="Cattolico R.A."/>
        </authorList>
    </citation>
    <scope>NUCLEOTIDE SEQUENCE</scope>
    <source>
        <strain evidence="2">CCMP291</strain>
    </source>
</reference>
<gene>
    <name evidence="1" type="ORF">Ctob_006728</name>
</gene>
<name>A0A0M0JTZ9_9EUKA</name>
<dbReference type="OrthoDB" id="9930022at2759"/>